<comment type="function">
    <text evidence="7">Site-specific tyrosine recombinase, which acts by catalyzing the cutting and rejoining of the recombining DNA molecules. The XerC-XerD complex is essential to convert dimers of the bacterial chromosome into monomers to permit their segregation at cell division. It also contributes to the segregational stability of plasmids.</text>
</comment>
<keyword evidence="3" id="KW-0963">Cytoplasm</keyword>
<dbReference type="GO" id="GO:0003677">
    <property type="term" value="F:DNA binding"/>
    <property type="evidence" value="ECO:0007669"/>
    <property type="project" value="UniProtKB-UniRule"/>
</dbReference>
<dbReference type="FunFam" id="1.10.443.10:FF:000007">
    <property type="entry name" value="Tyrosine recombinase XerC"/>
    <property type="match status" value="1"/>
</dbReference>
<dbReference type="RefSeq" id="WP_047875640.1">
    <property type="nucleotide sequence ID" value="NZ_BMYC01000012.1"/>
</dbReference>
<dbReference type="PANTHER" id="PTHR30349">
    <property type="entry name" value="PHAGE INTEGRASE-RELATED"/>
    <property type="match status" value="1"/>
</dbReference>
<dbReference type="InterPro" id="IPR050090">
    <property type="entry name" value="Tyrosine_recombinase_XerCD"/>
</dbReference>
<dbReference type="Pfam" id="PF00589">
    <property type="entry name" value="Phage_integrase"/>
    <property type="match status" value="1"/>
</dbReference>
<dbReference type="EMBL" id="LDOV01000030">
    <property type="protein sequence ID" value="KLU99555.1"/>
    <property type="molecule type" value="Genomic_DNA"/>
</dbReference>
<evidence type="ECO:0000256" key="1">
    <source>
        <dbReference type="ARBA" id="ARBA00004496"/>
    </source>
</evidence>
<dbReference type="PROSITE" id="PS51900">
    <property type="entry name" value="CB"/>
    <property type="match status" value="1"/>
</dbReference>
<dbReference type="InterPro" id="IPR010998">
    <property type="entry name" value="Integrase_recombinase_N"/>
</dbReference>
<evidence type="ECO:0000256" key="6">
    <source>
        <dbReference type="ARBA" id="ARBA00023172"/>
    </source>
</evidence>
<dbReference type="InterPro" id="IPR013762">
    <property type="entry name" value="Integrase-like_cat_sf"/>
</dbReference>
<dbReference type="Proteomes" id="UP000036426">
    <property type="component" value="Unassembled WGS sequence"/>
</dbReference>
<name>A0A0J1GJ12_9GAMM</name>
<evidence type="ECO:0000256" key="8">
    <source>
        <dbReference type="ARBA" id="ARBA00038613"/>
    </source>
</evidence>
<dbReference type="InterPro" id="IPR002104">
    <property type="entry name" value="Integrase_catalytic"/>
</dbReference>
<gene>
    <name evidence="12" type="ORF">ABT58_17100</name>
</gene>
<dbReference type="PROSITE" id="PS51898">
    <property type="entry name" value="TYR_RECOMBINASE"/>
    <property type="match status" value="1"/>
</dbReference>
<organism evidence="12 13">
    <name type="scientific">Photobacterium aphoticum</name>
    <dbReference type="NCBI Taxonomy" id="754436"/>
    <lineage>
        <taxon>Bacteria</taxon>
        <taxon>Pseudomonadati</taxon>
        <taxon>Pseudomonadota</taxon>
        <taxon>Gammaproteobacteria</taxon>
        <taxon>Vibrionales</taxon>
        <taxon>Vibrionaceae</taxon>
        <taxon>Photobacterium</taxon>
    </lineage>
</organism>
<evidence type="ECO:0000256" key="4">
    <source>
        <dbReference type="ARBA" id="ARBA00022908"/>
    </source>
</evidence>
<sequence length="325" mass="37398">MTTSPFLQSIEHFMYAKHYSKQTVKVYTYWIKHFILFHNKKHPRDMGASEVKVFLSYLAVSRNVAARTQATALNALVFLYNQFLNQALPLDMGFKKSHRDRKIPTVLTPTEITLLFQHIRKDLLLPFQLMYGSGLRLSEVLHLRYGDIDYDYGALRIWQSKGRKNRTVTLAKELYPALRNQQCLVEHYHQNDIANPHFSGVYLPFALATKYPNAPKEKTWQFLFPSRHLSADPSTGHIRRHHIHRTSLSKEIKNAGKLSKIEKSISCHTLRHSFATHILANGSDIRTVQEQLGHNDVRTTEIYTHVLKRGASGVQSPLSAILTAE</sequence>
<proteinExistence type="inferred from homology"/>
<dbReference type="Gene3D" id="1.10.150.130">
    <property type="match status" value="1"/>
</dbReference>
<comment type="subunit">
    <text evidence="8">Forms a cyclic heterotetrameric complex composed of two molecules of XerC and two molecules of XerD.</text>
</comment>
<evidence type="ECO:0000259" key="11">
    <source>
        <dbReference type="PROSITE" id="PS51900"/>
    </source>
</evidence>
<evidence type="ECO:0000256" key="3">
    <source>
        <dbReference type="ARBA" id="ARBA00022490"/>
    </source>
</evidence>
<dbReference type="Gene3D" id="1.10.443.10">
    <property type="entry name" value="Intergrase catalytic core"/>
    <property type="match status" value="1"/>
</dbReference>
<evidence type="ECO:0000256" key="9">
    <source>
        <dbReference type="PROSITE-ProRule" id="PRU01248"/>
    </source>
</evidence>
<keyword evidence="6" id="KW-0233">DNA recombination</keyword>
<dbReference type="GO" id="GO:0005737">
    <property type="term" value="C:cytoplasm"/>
    <property type="evidence" value="ECO:0007669"/>
    <property type="project" value="UniProtKB-SubCell"/>
</dbReference>
<dbReference type="GO" id="GO:0015074">
    <property type="term" value="P:DNA integration"/>
    <property type="evidence" value="ECO:0007669"/>
    <property type="project" value="UniProtKB-KW"/>
</dbReference>
<comment type="caution">
    <text evidence="12">The sequence shown here is derived from an EMBL/GenBank/DDBJ whole genome shotgun (WGS) entry which is preliminary data.</text>
</comment>
<dbReference type="OrthoDB" id="9801717at2"/>
<dbReference type="InterPro" id="IPR011010">
    <property type="entry name" value="DNA_brk_join_enz"/>
</dbReference>
<keyword evidence="4" id="KW-0229">DNA integration</keyword>
<dbReference type="Pfam" id="PF13495">
    <property type="entry name" value="Phage_int_SAM_4"/>
    <property type="match status" value="1"/>
</dbReference>
<evidence type="ECO:0000313" key="12">
    <source>
        <dbReference type="EMBL" id="KLU99555.1"/>
    </source>
</evidence>
<dbReference type="InterPro" id="IPR044068">
    <property type="entry name" value="CB"/>
</dbReference>
<dbReference type="GO" id="GO:0006310">
    <property type="term" value="P:DNA recombination"/>
    <property type="evidence" value="ECO:0007669"/>
    <property type="project" value="UniProtKB-KW"/>
</dbReference>
<comment type="subcellular location">
    <subcellularLocation>
        <location evidence="1">Cytoplasm</location>
    </subcellularLocation>
</comment>
<evidence type="ECO:0000256" key="7">
    <source>
        <dbReference type="ARBA" id="ARBA00037721"/>
    </source>
</evidence>
<evidence type="ECO:0000313" key="13">
    <source>
        <dbReference type="Proteomes" id="UP000036426"/>
    </source>
</evidence>
<evidence type="ECO:0000256" key="2">
    <source>
        <dbReference type="ARBA" id="ARBA00008857"/>
    </source>
</evidence>
<dbReference type="PANTHER" id="PTHR30349:SF64">
    <property type="entry name" value="PROPHAGE INTEGRASE INTD-RELATED"/>
    <property type="match status" value="1"/>
</dbReference>
<feature type="domain" description="Core-binding (CB)" evidence="11">
    <location>
        <begin position="1"/>
        <end position="84"/>
    </location>
</feature>
<evidence type="ECO:0000256" key="5">
    <source>
        <dbReference type="ARBA" id="ARBA00023125"/>
    </source>
</evidence>
<dbReference type="InterPro" id="IPR004107">
    <property type="entry name" value="Integrase_SAM-like_N"/>
</dbReference>
<dbReference type="PATRIC" id="fig|754436.4.peg.3624"/>
<accession>A0A0J1GJ12</accession>
<dbReference type="NCBIfam" id="TIGR02249">
    <property type="entry name" value="integrase_gron"/>
    <property type="match status" value="1"/>
</dbReference>
<dbReference type="SUPFAM" id="SSF56349">
    <property type="entry name" value="DNA breaking-rejoining enzymes"/>
    <property type="match status" value="1"/>
</dbReference>
<evidence type="ECO:0000259" key="10">
    <source>
        <dbReference type="PROSITE" id="PS51898"/>
    </source>
</evidence>
<keyword evidence="5 9" id="KW-0238">DNA-binding</keyword>
<feature type="domain" description="Tyr recombinase" evidence="10">
    <location>
        <begin position="102"/>
        <end position="316"/>
    </location>
</feature>
<keyword evidence="13" id="KW-1185">Reference proteome</keyword>
<protein>
    <submittedName>
        <fullName evidence="12">Integrase</fullName>
    </submittedName>
</protein>
<dbReference type="InterPro" id="IPR011946">
    <property type="entry name" value="Integrase_integron-type"/>
</dbReference>
<comment type="similarity">
    <text evidence="2">Belongs to the 'phage' integrase family.</text>
</comment>
<dbReference type="AlphaFoldDB" id="A0A0J1GJ12"/>
<reference evidence="12 13" key="1">
    <citation type="submission" date="2015-05" db="EMBL/GenBank/DDBJ databases">
        <title>Photobacterium galathea sp. nov.</title>
        <authorList>
            <person name="Machado H."/>
            <person name="Gram L."/>
        </authorList>
    </citation>
    <scope>NUCLEOTIDE SEQUENCE [LARGE SCALE GENOMIC DNA]</scope>
    <source>
        <strain evidence="12 13">DSM 25995</strain>
    </source>
</reference>